<feature type="region of interest" description="Disordered" evidence="3">
    <location>
        <begin position="1052"/>
        <end position="1080"/>
    </location>
</feature>
<accession>A0A0N8PZJ4</accession>
<dbReference type="Proteomes" id="UP000053890">
    <property type="component" value="Unassembled WGS sequence"/>
</dbReference>
<feature type="region of interest" description="Disordered" evidence="3">
    <location>
        <begin position="630"/>
        <end position="782"/>
    </location>
</feature>
<feature type="compositionally biased region" description="Acidic residues" evidence="3">
    <location>
        <begin position="1524"/>
        <end position="1534"/>
    </location>
</feature>
<dbReference type="InterPro" id="IPR014756">
    <property type="entry name" value="Ig_E-set"/>
</dbReference>
<feature type="region of interest" description="Disordered" evidence="3">
    <location>
        <begin position="510"/>
        <end position="533"/>
    </location>
</feature>
<dbReference type="SUPFAM" id="SSF81296">
    <property type="entry name" value="E set domains"/>
    <property type="match status" value="1"/>
</dbReference>
<dbReference type="GeneID" id="28978546"/>
<feature type="compositionally biased region" description="Low complexity" evidence="3">
    <location>
        <begin position="762"/>
        <end position="772"/>
    </location>
</feature>
<feature type="compositionally biased region" description="Basic residues" evidence="3">
    <location>
        <begin position="678"/>
        <end position="690"/>
    </location>
</feature>
<dbReference type="Pfam" id="PF12796">
    <property type="entry name" value="Ank_2"/>
    <property type="match status" value="1"/>
</dbReference>
<evidence type="ECO:0000313" key="7">
    <source>
        <dbReference type="Proteomes" id="UP000053890"/>
    </source>
</evidence>
<feature type="region of interest" description="Disordered" evidence="3">
    <location>
        <begin position="810"/>
        <end position="903"/>
    </location>
</feature>
<dbReference type="PROSITE" id="PS50088">
    <property type="entry name" value="ANK_REPEAT"/>
    <property type="match status" value="3"/>
</dbReference>
<feature type="compositionally biased region" description="Low complexity" evidence="3">
    <location>
        <begin position="123"/>
        <end position="138"/>
    </location>
</feature>
<keyword evidence="1 2" id="KW-0040">ANK repeat</keyword>
<feature type="compositionally biased region" description="Polar residues" evidence="3">
    <location>
        <begin position="1595"/>
        <end position="1610"/>
    </location>
</feature>
<feature type="compositionally biased region" description="Basic and acidic residues" evidence="3">
    <location>
        <begin position="709"/>
        <end position="722"/>
    </location>
</feature>
<feature type="transmembrane region" description="Helical" evidence="4">
    <location>
        <begin position="1656"/>
        <end position="1674"/>
    </location>
</feature>
<keyword evidence="4" id="KW-1133">Transmembrane helix</keyword>
<dbReference type="GO" id="GO:0005634">
    <property type="term" value="C:nucleus"/>
    <property type="evidence" value="ECO:0007669"/>
    <property type="project" value="TreeGrafter"/>
</dbReference>
<dbReference type="PANTHER" id="PTHR23335">
    <property type="entry name" value="CALMODULIN-BINDING TRANSCRIPTION ACTIVATOR CAMTA"/>
    <property type="match status" value="1"/>
</dbReference>
<feature type="region of interest" description="Disordered" evidence="3">
    <location>
        <begin position="1494"/>
        <end position="1541"/>
    </location>
</feature>
<dbReference type="SMART" id="SM00429">
    <property type="entry name" value="IPT"/>
    <property type="match status" value="1"/>
</dbReference>
<dbReference type="Gene3D" id="2.60.40.10">
    <property type="entry name" value="Immunoglobulins"/>
    <property type="match status" value="1"/>
</dbReference>
<evidence type="ECO:0000256" key="3">
    <source>
        <dbReference type="SAM" id="MobiDB-lite"/>
    </source>
</evidence>
<dbReference type="OMA" id="DNCQARE"/>
<proteinExistence type="predicted"/>
<evidence type="ECO:0000256" key="4">
    <source>
        <dbReference type="SAM" id="Phobius"/>
    </source>
</evidence>
<feature type="compositionally biased region" description="Low complexity" evidence="3">
    <location>
        <begin position="723"/>
        <end position="740"/>
    </location>
</feature>
<feature type="compositionally biased region" description="Low complexity" evidence="3">
    <location>
        <begin position="16"/>
        <end position="41"/>
    </location>
</feature>
<keyword evidence="4" id="KW-0472">Membrane</keyword>
<dbReference type="GO" id="GO:0003690">
    <property type="term" value="F:double-stranded DNA binding"/>
    <property type="evidence" value="ECO:0007669"/>
    <property type="project" value="TreeGrafter"/>
</dbReference>
<sequence>MDYDLAPSGSAHLPYGDESSGSSGDGGSSSSDSHPSPADSSYGPHDWGVDFAALGVAAAGPAFHHHHQAAAVLSHHSAAAAAAVKFAPRPHSHQLGQQPQHDALGTASNDFWSAPVAQAPFAGAASSTSSADSPAANPESNGTRDYFAHARQGHERVGMDFDDMVHEDVCGPSTLTSPTETVPTPLSTHVFSQAAPAAAVHAFHPLTAASMSANAASLSNPIDLFAVNAGIAPSLTSAQTPSPLHSPATEYPMPALVSATSTAPATRSSSVGRSRASIGGGGGGPGGEAETSMRDLSLSRRSDAWSSSGGGAPVAPHAPPASSSTSTSAHAAKAALHHAVGPSVNLVARDAVQAAHLIPAHSSPPAESVTNAELVVLGVPTLGAKSRVETQIKISLALVRPRHGGGAGGGGARVSDDMVMVDGGLDARAADDLERLGTWSHLRLPKNLALKSKPGKQLSAAALAKKAKPEPPAEQILSVDVAVVSATDPSQSIYICDNCQARELKRSLRKKDAKGKTYTAPAPVPDVDSPQRDEAEERKKVVVFNAQELVEFASGEIVLPTRVTCYCRHHKEKRGFRVTYTLRDHRGVVVATGSTPPIMITDDHKTNTAASKTASVASLAAAAHGVVAHDERSAAAAQAKRKTSKSAASTPAPARKERRDKAGSPASGTTTPSAHASGRPRRAATTRSRRGATDSDDESGEVGGAASEATKKVRPYDADQRPARAQGRKSAAASAQASRSPTFAMTPLRQASPVNFAPPHPSQSQASSRAPSTGMQTPQTMEGVSLPPLPHQVELALGLGGMEDSLMVDTPAQQQQQQQQQPSGLVSYLGDGARHSVSSDVDWRANLSTPPMSPGGSTGPSESYHSLFSGFPSPVGSSRELAPTPSAPGSAIPSFAIPATEPMPTSLTPSWTIPQQPEQLLPPSLPPRITHLIPGEGPVHGGIEVTVLGENFVQDLTCVFGDSAAVPTHYWSSSTLVAVLPPSANPGPVVVSIKGVPLTVEPGNGLQLFTYKDDSDRSLLELALQVVGLKMTGRLEDAAAVAMRIVGNSPSGAGAPGAGAGGMIGGGSTPGSQHSLGGGSATDTAALAATLNAAASSVYATPAASRATSRRSSFSSTASPRTSSAPVPPANAFSGEPRGFEGIVMKFLSLLDLDPSLLPGAAPSLPSSRPPISLANAQQHTLLHLATVLGFRRLVAFLVARGVTLDKEDRNGYTALHFAALYGRVNIARQLLDAGADVRARTRAGKTPLEVAQDRDDVDVEELLLARGAVSPAGALVATPTAATVLQLASPTRSFLRLSDAGDESEDAATEYASDWTVDADSDLSDSDIDDADDRDVWDDSEAQDADESALDETSPVRKPRVRSRQVSRNASSASLHHLVEAEHVEVVEHKRLPRFRRPSLPVPDAAVDAIPVGEPVAPQSRPPVTPLNHLASASSSWLSAKLKPTVQPGLDKLQPIAGSVTGAWEKAKANRFGVPTMHMPELTAFHAMPAALSRHMGSGPSTSKTKRRRAATVSESRSPAGDVEPDLGDEADESSTPFERLSLRDWRAAFQAPAWWTTKAPSSPPPQYSPRDELSAAASGASDDKPALDDDEASTSAIDTASSPRSGATTRLRMRRRTSAVSHVSDDTEVDAESDAGSTFGAVDSPLQVGIRSDAMLLAFWLPVLCVALYFAWTRWATQVQPVLDTFLDTVLPYTMRR</sequence>
<dbReference type="Gene3D" id="1.25.40.20">
    <property type="entry name" value="Ankyrin repeat-containing domain"/>
    <property type="match status" value="1"/>
</dbReference>
<dbReference type="InterPro" id="IPR057962">
    <property type="entry name" value="SPT23_MGA2_DBD"/>
</dbReference>
<feature type="domain" description="IPT/TIG" evidence="5">
    <location>
        <begin position="926"/>
        <end position="1012"/>
    </location>
</feature>
<reference evidence="6 7" key="1">
    <citation type="journal article" date="2015" name="Front. Microbiol.">
        <title>Genome sequence of the plant growth promoting endophytic yeast Rhodotorula graminis WP1.</title>
        <authorList>
            <person name="Firrincieli A."/>
            <person name="Otillar R."/>
            <person name="Salamov A."/>
            <person name="Schmutz J."/>
            <person name="Khan Z."/>
            <person name="Redman R.S."/>
            <person name="Fleck N.D."/>
            <person name="Lindquist E."/>
            <person name="Grigoriev I.V."/>
            <person name="Doty S.L."/>
        </authorList>
    </citation>
    <scope>NUCLEOTIDE SEQUENCE [LARGE SCALE GENOMIC DNA]</scope>
    <source>
        <strain evidence="6 7">WP1</strain>
    </source>
</reference>
<feature type="compositionally biased region" description="Low complexity" evidence="3">
    <location>
        <begin position="320"/>
        <end position="334"/>
    </location>
</feature>
<protein>
    <recommendedName>
        <fullName evidence="5">IPT/TIG domain-containing protein</fullName>
    </recommendedName>
</protein>
<feature type="region of interest" description="Disordered" evidence="3">
    <location>
        <begin position="1"/>
        <end position="42"/>
    </location>
</feature>
<dbReference type="Pfam" id="PF01833">
    <property type="entry name" value="TIG"/>
    <property type="match status" value="1"/>
</dbReference>
<dbReference type="OrthoDB" id="71307at2759"/>
<evidence type="ECO:0000313" key="6">
    <source>
        <dbReference type="EMBL" id="KPV72493.1"/>
    </source>
</evidence>
<organism evidence="6 7">
    <name type="scientific">Rhodotorula graminis (strain WP1)</name>
    <dbReference type="NCBI Taxonomy" id="578459"/>
    <lineage>
        <taxon>Eukaryota</taxon>
        <taxon>Fungi</taxon>
        <taxon>Dikarya</taxon>
        <taxon>Basidiomycota</taxon>
        <taxon>Pucciniomycotina</taxon>
        <taxon>Microbotryomycetes</taxon>
        <taxon>Sporidiobolales</taxon>
        <taxon>Sporidiobolaceae</taxon>
        <taxon>Rhodotorula</taxon>
    </lineage>
</organism>
<feature type="repeat" description="ANK" evidence="2">
    <location>
        <begin position="1211"/>
        <end position="1243"/>
    </location>
</feature>
<dbReference type="SUPFAM" id="SSF48403">
    <property type="entry name" value="Ankyrin repeat"/>
    <property type="match status" value="1"/>
</dbReference>
<feature type="region of interest" description="Disordered" evidence="3">
    <location>
        <begin position="123"/>
        <end position="144"/>
    </location>
</feature>
<evidence type="ECO:0000256" key="1">
    <source>
        <dbReference type="ARBA" id="ARBA00023043"/>
    </source>
</evidence>
<feature type="repeat" description="ANK" evidence="2">
    <location>
        <begin position="1244"/>
        <end position="1269"/>
    </location>
</feature>
<dbReference type="EMBL" id="KQ474087">
    <property type="protein sequence ID" value="KPV72493.1"/>
    <property type="molecule type" value="Genomic_DNA"/>
</dbReference>
<keyword evidence="7" id="KW-1185">Reference proteome</keyword>
<name>A0A0N8PZJ4_RHOGW</name>
<dbReference type="GO" id="GO:0006357">
    <property type="term" value="P:regulation of transcription by RNA polymerase II"/>
    <property type="evidence" value="ECO:0007669"/>
    <property type="project" value="TreeGrafter"/>
</dbReference>
<evidence type="ECO:0000256" key="2">
    <source>
        <dbReference type="PROSITE-ProRule" id="PRU00023"/>
    </source>
</evidence>
<dbReference type="PANTHER" id="PTHR23335:SF1">
    <property type="entry name" value="CALMODULIN-BINDING TRANSCRIPTION ACTIVATOR, ISOFORM F"/>
    <property type="match status" value="1"/>
</dbReference>
<feature type="region of interest" description="Disordered" evidence="3">
    <location>
        <begin position="259"/>
        <end position="334"/>
    </location>
</feature>
<evidence type="ECO:0000259" key="5">
    <source>
        <dbReference type="SMART" id="SM00429"/>
    </source>
</evidence>
<feature type="compositionally biased region" description="Gly residues" evidence="3">
    <location>
        <begin position="1054"/>
        <end position="1069"/>
    </location>
</feature>
<feature type="compositionally biased region" description="Low complexity" evidence="3">
    <location>
        <begin position="1109"/>
        <end position="1125"/>
    </location>
</feature>
<feature type="region of interest" description="Disordered" evidence="3">
    <location>
        <begin position="1299"/>
        <end position="1375"/>
    </location>
</feature>
<dbReference type="RefSeq" id="XP_018268542.1">
    <property type="nucleotide sequence ID" value="XM_018418098.1"/>
</dbReference>
<dbReference type="InterPro" id="IPR002909">
    <property type="entry name" value="IPT_dom"/>
</dbReference>
<feature type="region of interest" description="Disordered" evidence="3">
    <location>
        <begin position="1109"/>
        <end position="1133"/>
    </location>
</feature>
<feature type="compositionally biased region" description="Acidic residues" evidence="3">
    <location>
        <begin position="1318"/>
        <end position="1351"/>
    </location>
</feature>
<dbReference type="GO" id="GO:0003712">
    <property type="term" value="F:transcription coregulator activity"/>
    <property type="evidence" value="ECO:0007669"/>
    <property type="project" value="TreeGrafter"/>
</dbReference>
<gene>
    <name evidence="6" type="ORF">RHOBADRAFT_55951</name>
</gene>
<dbReference type="SMART" id="SM00248">
    <property type="entry name" value="ANK"/>
    <property type="match status" value="3"/>
</dbReference>
<dbReference type="CDD" id="cd00102">
    <property type="entry name" value="IPT"/>
    <property type="match status" value="1"/>
</dbReference>
<dbReference type="InterPro" id="IPR013783">
    <property type="entry name" value="Ig-like_fold"/>
</dbReference>
<feature type="repeat" description="ANK" evidence="2">
    <location>
        <begin position="1178"/>
        <end position="1210"/>
    </location>
</feature>
<dbReference type="InterPro" id="IPR002110">
    <property type="entry name" value="Ankyrin_rpt"/>
</dbReference>
<dbReference type="InterPro" id="IPR036770">
    <property type="entry name" value="Ankyrin_rpt-contain_sf"/>
</dbReference>
<dbReference type="STRING" id="578459.A0A0N8PZJ4"/>
<keyword evidence="4" id="KW-0812">Transmembrane</keyword>
<feature type="compositionally biased region" description="Basic and acidic residues" evidence="3">
    <location>
        <begin position="291"/>
        <end position="303"/>
    </location>
</feature>
<feature type="compositionally biased region" description="Polar residues" evidence="3">
    <location>
        <begin position="773"/>
        <end position="782"/>
    </location>
</feature>
<feature type="compositionally biased region" description="Low complexity" evidence="3">
    <location>
        <begin position="259"/>
        <end position="277"/>
    </location>
</feature>
<dbReference type="PROSITE" id="PS50297">
    <property type="entry name" value="ANK_REP_REGION"/>
    <property type="match status" value="2"/>
</dbReference>
<dbReference type="Pfam" id="PF25603">
    <property type="entry name" value="SPT23_MGA2_DBD"/>
    <property type="match status" value="1"/>
</dbReference>
<feature type="compositionally biased region" description="Gly residues" evidence="3">
    <location>
        <begin position="278"/>
        <end position="287"/>
    </location>
</feature>
<feature type="region of interest" description="Disordered" evidence="3">
    <location>
        <begin position="1558"/>
        <end position="1637"/>
    </location>
</feature>